<evidence type="ECO:0000256" key="7">
    <source>
        <dbReference type="ARBA" id="ARBA00048539"/>
    </source>
</evidence>
<comment type="catalytic activity">
    <reaction evidence="7 8">
        <text>cytidine(34) in tRNA(Ile2) + L-lysine + ATP = lysidine(34) in tRNA(Ile2) + AMP + diphosphate + H(+)</text>
        <dbReference type="Rhea" id="RHEA:43744"/>
        <dbReference type="Rhea" id="RHEA-COMP:10625"/>
        <dbReference type="Rhea" id="RHEA-COMP:10670"/>
        <dbReference type="ChEBI" id="CHEBI:15378"/>
        <dbReference type="ChEBI" id="CHEBI:30616"/>
        <dbReference type="ChEBI" id="CHEBI:32551"/>
        <dbReference type="ChEBI" id="CHEBI:33019"/>
        <dbReference type="ChEBI" id="CHEBI:82748"/>
        <dbReference type="ChEBI" id="CHEBI:83665"/>
        <dbReference type="ChEBI" id="CHEBI:456215"/>
        <dbReference type="EC" id="6.3.4.19"/>
    </reaction>
</comment>
<dbReference type="EC" id="6.3.4.19" evidence="8"/>
<gene>
    <name evidence="8 10" type="primary">tilS</name>
    <name evidence="10" type="ORF">CATMQ487_21750</name>
</gene>
<dbReference type="Proteomes" id="UP001057498">
    <property type="component" value="Chromosome"/>
</dbReference>
<protein>
    <recommendedName>
        <fullName evidence="8">tRNA(Ile)-lysidine synthase</fullName>
        <ecNumber evidence="8">6.3.4.19</ecNumber>
    </recommendedName>
    <alternativeName>
        <fullName evidence="8">tRNA(Ile)-2-lysyl-cytidine synthase</fullName>
    </alternativeName>
    <alternativeName>
        <fullName evidence="8">tRNA(Ile)-lysidine synthetase</fullName>
    </alternativeName>
</protein>
<dbReference type="Pfam" id="PF09179">
    <property type="entry name" value="TilS"/>
    <property type="match status" value="1"/>
</dbReference>
<comment type="domain">
    <text evidence="8">The N-terminal region contains the highly conserved SGGXDS motif, predicted to be a P-loop motif involved in ATP binding.</text>
</comment>
<evidence type="ECO:0000256" key="5">
    <source>
        <dbReference type="ARBA" id="ARBA00022741"/>
    </source>
</evidence>
<keyword evidence="11" id="KW-1185">Reference proteome</keyword>
<organism evidence="10 11">
    <name type="scientific">Sphaerotilus microaerophilus</name>
    <dbReference type="NCBI Taxonomy" id="2914710"/>
    <lineage>
        <taxon>Bacteria</taxon>
        <taxon>Pseudomonadati</taxon>
        <taxon>Pseudomonadota</taxon>
        <taxon>Betaproteobacteria</taxon>
        <taxon>Burkholderiales</taxon>
        <taxon>Sphaerotilaceae</taxon>
        <taxon>Sphaerotilus</taxon>
    </lineage>
</organism>
<dbReference type="PANTHER" id="PTHR43033:SF1">
    <property type="entry name" value="TRNA(ILE)-LYSIDINE SYNTHASE-RELATED"/>
    <property type="match status" value="1"/>
</dbReference>
<dbReference type="HAMAP" id="MF_01161">
    <property type="entry name" value="tRNA_Ile_lys_synt"/>
    <property type="match status" value="1"/>
</dbReference>
<reference evidence="10" key="1">
    <citation type="submission" date="2022-04" db="EMBL/GenBank/DDBJ databases">
        <title>Whole genome sequence of Sphaerotilus sp. FB-5.</title>
        <authorList>
            <person name="Takeda M."/>
            <person name="Narihara S."/>
            <person name="Akimoto M."/>
            <person name="Akimoto R."/>
            <person name="Nishiyashiki S."/>
            <person name="Murakami T."/>
        </authorList>
    </citation>
    <scope>NUCLEOTIDE SEQUENCE</scope>
    <source>
        <strain evidence="10">FB-5</strain>
    </source>
</reference>
<evidence type="ECO:0000256" key="2">
    <source>
        <dbReference type="ARBA" id="ARBA00022490"/>
    </source>
</evidence>
<dbReference type="NCBIfam" id="TIGR02432">
    <property type="entry name" value="lysidine_TilS_N"/>
    <property type="match status" value="1"/>
</dbReference>
<dbReference type="RefSeq" id="WP_251973256.1">
    <property type="nucleotide sequence ID" value="NZ_AP025730.1"/>
</dbReference>
<dbReference type="Gene3D" id="1.20.59.20">
    <property type="match status" value="1"/>
</dbReference>
<dbReference type="SUPFAM" id="SSF52402">
    <property type="entry name" value="Adenine nucleotide alpha hydrolases-like"/>
    <property type="match status" value="1"/>
</dbReference>
<feature type="binding site" evidence="8">
    <location>
        <begin position="22"/>
        <end position="27"/>
    </location>
    <ligand>
        <name>ATP</name>
        <dbReference type="ChEBI" id="CHEBI:30616"/>
    </ligand>
</feature>
<name>A0ABM7YL92_9BURK</name>
<dbReference type="SUPFAM" id="SSF56037">
    <property type="entry name" value="PheT/TilS domain"/>
    <property type="match status" value="1"/>
</dbReference>
<evidence type="ECO:0000256" key="8">
    <source>
        <dbReference type="HAMAP-Rule" id="MF_01161"/>
    </source>
</evidence>
<accession>A0ABM7YL92</accession>
<dbReference type="EMBL" id="AP025730">
    <property type="protein sequence ID" value="BDI05205.1"/>
    <property type="molecule type" value="Genomic_DNA"/>
</dbReference>
<dbReference type="InterPro" id="IPR012796">
    <property type="entry name" value="Lysidine-tRNA-synth_C"/>
</dbReference>
<dbReference type="Pfam" id="PF01171">
    <property type="entry name" value="ATP_bind_3"/>
    <property type="match status" value="1"/>
</dbReference>
<evidence type="ECO:0000259" key="9">
    <source>
        <dbReference type="SMART" id="SM00977"/>
    </source>
</evidence>
<evidence type="ECO:0000313" key="10">
    <source>
        <dbReference type="EMBL" id="BDI05205.1"/>
    </source>
</evidence>
<dbReference type="SMART" id="SM00977">
    <property type="entry name" value="TilS_C"/>
    <property type="match status" value="1"/>
</dbReference>
<dbReference type="Pfam" id="PF11734">
    <property type="entry name" value="TilS_C"/>
    <property type="match status" value="1"/>
</dbReference>
<proteinExistence type="inferred from homology"/>
<keyword evidence="4 8" id="KW-0819">tRNA processing</keyword>
<dbReference type="InterPro" id="IPR012795">
    <property type="entry name" value="tRNA_Ile_lys_synt_N"/>
</dbReference>
<comment type="function">
    <text evidence="8">Ligates lysine onto the cytidine present at position 34 of the AUA codon-specific tRNA(Ile) that contains the anticodon CAU, in an ATP-dependent manner. Cytidine is converted to lysidine, thus changing the amino acid specificity of the tRNA from methionine to isoleucine.</text>
</comment>
<dbReference type="InterPro" id="IPR015262">
    <property type="entry name" value="tRNA_Ile_lys_synt_subst-bd"/>
</dbReference>
<feature type="domain" description="Lysidine-tRNA(Ile) synthetase C-terminal" evidence="9">
    <location>
        <begin position="373"/>
        <end position="445"/>
    </location>
</feature>
<keyword evidence="2 8" id="KW-0963">Cytoplasm</keyword>
<evidence type="ECO:0000256" key="4">
    <source>
        <dbReference type="ARBA" id="ARBA00022694"/>
    </source>
</evidence>
<evidence type="ECO:0000256" key="6">
    <source>
        <dbReference type="ARBA" id="ARBA00022840"/>
    </source>
</evidence>
<evidence type="ECO:0000256" key="3">
    <source>
        <dbReference type="ARBA" id="ARBA00022598"/>
    </source>
</evidence>
<dbReference type="PANTHER" id="PTHR43033">
    <property type="entry name" value="TRNA(ILE)-LYSIDINE SYNTHASE-RELATED"/>
    <property type="match status" value="1"/>
</dbReference>
<dbReference type="Gene3D" id="3.40.50.620">
    <property type="entry name" value="HUPs"/>
    <property type="match status" value="1"/>
</dbReference>
<sequence length="462" mass="49043">MAGSLPSFGGEALPPRVAVAFSGGRDSTALLHAVWRLAGAQGVEVHALHVHHGLSPNADAWESRCRAQCRRWSRRGAPIHFQASRLGLAPPPGASIEAIAREARYAALADMAHAVGCRLVLLAHHAQDQAETFLLQALRGAGAAGLAAMPAQIERGGILWCRPWLALPREAVEAYVQRYRLGHVEDESNASPVFARNRLRLEVWPALSVAFPQAAKVLGRAARHAQDAAACLDALARADLQTVARPGGGLDIGALRALGEPRLRNVLRLWLHEGSGHPATAALLERLSAQLSEDRPGTWQVVTGWQLRCRRGELQLRLQGAALGRGAVPDSVAAPLRLRIDGAGWFPAPAWSGGLQVDVVACGGVPLSTLGWVELRPRLGGEQFQRAAGTPPRALKKQFQLAGVPAWARDGPLVYDARGQLLYVPGLGLDARAVGDCEGGAAPEAVDGGLRVGLTWRPEPAS</sequence>
<evidence type="ECO:0000256" key="1">
    <source>
        <dbReference type="ARBA" id="ARBA00004496"/>
    </source>
</evidence>
<keyword evidence="6 8" id="KW-0067">ATP-binding</keyword>
<dbReference type="SUPFAM" id="SSF82829">
    <property type="entry name" value="MesJ substrate recognition domain-like"/>
    <property type="match status" value="1"/>
</dbReference>
<keyword evidence="5 8" id="KW-0547">Nucleotide-binding</keyword>
<comment type="subcellular location">
    <subcellularLocation>
        <location evidence="1 8">Cytoplasm</location>
    </subcellularLocation>
</comment>
<evidence type="ECO:0000313" key="11">
    <source>
        <dbReference type="Proteomes" id="UP001057498"/>
    </source>
</evidence>
<dbReference type="InterPro" id="IPR014729">
    <property type="entry name" value="Rossmann-like_a/b/a_fold"/>
</dbReference>
<keyword evidence="3 8" id="KW-0436">Ligase</keyword>
<dbReference type="InterPro" id="IPR011063">
    <property type="entry name" value="TilS/TtcA_N"/>
</dbReference>
<dbReference type="NCBIfam" id="TIGR02433">
    <property type="entry name" value="lysidine_TilS_C"/>
    <property type="match status" value="1"/>
</dbReference>
<comment type="similarity">
    <text evidence="8">Belongs to the tRNA(Ile)-lysidine synthase family.</text>
</comment>
<dbReference type="CDD" id="cd01992">
    <property type="entry name" value="TilS_N"/>
    <property type="match status" value="1"/>
</dbReference>
<dbReference type="InterPro" id="IPR012094">
    <property type="entry name" value="tRNA_Ile_lys_synt"/>
</dbReference>